<keyword evidence="1" id="KW-0812">Transmembrane</keyword>
<dbReference type="AlphaFoldDB" id="A0A1H9ITA3"/>
<dbReference type="EMBL" id="FOFZ01000004">
    <property type="protein sequence ID" value="SEQ77645.1"/>
    <property type="molecule type" value="Genomic_DNA"/>
</dbReference>
<name>A0A1H9ITA3_FLAFI</name>
<dbReference type="RefSeq" id="WP_245744917.1">
    <property type="nucleotide sequence ID" value="NZ_CBCRVS010000019.1"/>
</dbReference>
<accession>A0A1H9ITA3</accession>
<feature type="transmembrane region" description="Helical" evidence="1">
    <location>
        <begin position="62"/>
        <end position="83"/>
    </location>
</feature>
<proteinExistence type="predicted"/>
<dbReference type="Proteomes" id="UP000183658">
    <property type="component" value="Unassembled WGS sequence"/>
</dbReference>
<sequence>MGKLFSIGMIKSSIISLPICCMPKHQNIFLFLIGLFSIYLVLSGNRALTFKRKMKGNLIDQLISGIMLLFSVVMVALGIYFQLNSLENGILFTFFGGFGLFMTIKDFAF</sequence>
<keyword evidence="1" id="KW-1133">Transmembrane helix</keyword>
<evidence type="ECO:0000313" key="3">
    <source>
        <dbReference type="Proteomes" id="UP000183658"/>
    </source>
</evidence>
<reference evidence="3" key="1">
    <citation type="submission" date="2016-10" db="EMBL/GenBank/DDBJ databases">
        <authorList>
            <person name="Varghese N."/>
            <person name="Submissions S."/>
        </authorList>
    </citation>
    <scope>NUCLEOTIDE SEQUENCE [LARGE SCALE GENOMIC DNA]</scope>
    <source>
        <strain evidence="3">DSM 15719</strain>
    </source>
</reference>
<keyword evidence="1" id="KW-0472">Membrane</keyword>
<organism evidence="2 3">
    <name type="scientific">Flavobacterium frigoris</name>
    <dbReference type="NCBI Taxonomy" id="229204"/>
    <lineage>
        <taxon>Bacteria</taxon>
        <taxon>Pseudomonadati</taxon>
        <taxon>Bacteroidota</taxon>
        <taxon>Flavobacteriia</taxon>
        <taxon>Flavobacteriales</taxon>
        <taxon>Flavobacteriaceae</taxon>
        <taxon>Flavobacterium</taxon>
    </lineage>
</organism>
<gene>
    <name evidence="2" type="ORF">SAMN05444355_104103</name>
</gene>
<feature type="transmembrane region" description="Helical" evidence="1">
    <location>
        <begin position="89"/>
        <end position="108"/>
    </location>
</feature>
<evidence type="ECO:0000313" key="2">
    <source>
        <dbReference type="EMBL" id="SEQ77645.1"/>
    </source>
</evidence>
<feature type="transmembrane region" description="Helical" evidence="1">
    <location>
        <begin position="28"/>
        <end position="50"/>
    </location>
</feature>
<keyword evidence="3" id="KW-1185">Reference proteome</keyword>
<protein>
    <submittedName>
        <fullName evidence="2">Uncharacterized protein</fullName>
    </submittedName>
</protein>
<evidence type="ECO:0000256" key="1">
    <source>
        <dbReference type="SAM" id="Phobius"/>
    </source>
</evidence>